<feature type="transmembrane region" description="Helical" evidence="1">
    <location>
        <begin position="129"/>
        <end position="151"/>
    </location>
</feature>
<dbReference type="NCBIfam" id="TIGR02893">
    <property type="entry name" value="spore_yabQ"/>
    <property type="match status" value="1"/>
</dbReference>
<feature type="transmembrane region" description="Helical" evidence="1">
    <location>
        <begin position="7"/>
        <end position="27"/>
    </location>
</feature>
<dbReference type="STRING" id="1850517.A8708_00830"/>
<comment type="caution">
    <text evidence="2">The sequence shown here is derived from an EMBL/GenBank/DDBJ whole genome shotgun (WGS) entry which is preliminary data.</text>
</comment>
<keyword evidence="1" id="KW-1133">Transmembrane helix</keyword>
<keyword evidence="1" id="KW-0472">Membrane</keyword>
<gene>
    <name evidence="2" type="ORF">A8708_00830</name>
</gene>
<keyword evidence="3" id="KW-1185">Reference proteome</keyword>
<dbReference type="Proteomes" id="UP000078454">
    <property type="component" value="Unassembled WGS sequence"/>
</dbReference>
<accession>A0A198ADB5</accession>
<feature type="transmembrane region" description="Helical" evidence="1">
    <location>
        <begin position="39"/>
        <end position="61"/>
    </location>
</feature>
<evidence type="ECO:0000313" key="3">
    <source>
        <dbReference type="Proteomes" id="UP000078454"/>
    </source>
</evidence>
<organism evidence="2 3">
    <name type="scientific">Paenibacillus oryzisoli</name>
    <dbReference type="NCBI Taxonomy" id="1850517"/>
    <lineage>
        <taxon>Bacteria</taxon>
        <taxon>Bacillati</taxon>
        <taxon>Bacillota</taxon>
        <taxon>Bacilli</taxon>
        <taxon>Bacillales</taxon>
        <taxon>Paenibacillaceae</taxon>
        <taxon>Paenibacillus</taxon>
    </lineage>
</organism>
<dbReference type="RefSeq" id="WP_068663578.1">
    <property type="nucleotide sequence ID" value="NZ_LYPB01000056.1"/>
</dbReference>
<dbReference type="Pfam" id="PF09578">
    <property type="entry name" value="Spore_YabQ"/>
    <property type="match status" value="1"/>
</dbReference>
<feature type="transmembrane region" description="Helical" evidence="1">
    <location>
        <begin position="68"/>
        <end position="85"/>
    </location>
</feature>
<proteinExistence type="predicted"/>
<protein>
    <submittedName>
        <fullName evidence="2">Spore cortex biosynthesis protein YabQ</fullName>
    </submittedName>
</protein>
<name>A0A198ADB5_9BACL</name>
<sequence>MTLHVQFQTIFMMFLSGICIGALFDIFHVLSGKLRLPRWTIPIVDSIYWIVAIILVFKMLIYSNEGQVRIFIFLGMGIGICFYFGLLSSLVIRLTLILIRIVVAIYRFLTRTVEILIIKPIIGLYRLTVIILGFLLAVAIFLYRIVLQLLYPLWRLFLWMTKPVHKYMVIPDWLKKLQGRILALYRRIFSK</sequence>
<evidence type="ECO:0000313" key="2">
    <source>
        <dbReference type="EMBL" id="OAS19489.1"/>
    </source>
</evidence>
<dbReference type="EMBL" id="LYPB01000056">
    <property type="protein sequence ID" value="OAS19489.1"/>
    <property type="molecule type" value="Genomic_DNA"/>
</dbReference>
<dbReference type="OrthoDB" id="1653819at2"/>
<feature type="transmembrane region" description="Helical" evidence="1">
    <location>
        <begin position="91"/>
        <end position="109"/>
    </location>
</feature>
<dbReference type="InterPro" id="IPR019074">
    <property type="entry name" value="YabQ"/>
</dbReference>
<reference evidence="2 3" key="1">
    <citation type="submission" date="2016-05" db="EMBL/GenBank/DDBJ databases">
        <title>Paenibacillus sp. 1ZS3-15 nov., isolated from the rhizosphere soil.</title>
        <authorList>
            <person name="Zhang X.X."/>
            <person name="Zhang J."/>
        </authorList>
    </citation>
    <scope>NUCLEOTIDE SEQUENCE [LARGE SCALE GENOMIC DNA]</scope>
    <source>
        <strain evidence="2 3">1ZS3-15</strain>
    </source>
</reference>
<keyword evidence="1" id="KW-0812">Transmembrane</keyword>
<dbReference type="AlphaFoldDB" id="A0A198ADB5"/>
<evidence type="ECO:0000256" key="1">
    <source>
        <dbReference type="SAM" id="Phobius"/>
    </source>
</evidence>